<evidence type="ECO:0000259" key="3">
    <source>
        <dbReference type="Pfam" id="PF17868"/>
    </source>
</evidence>
<name>A0A1T1H100_9GAMM</name>
<dbReference type="Gene3D" id="3.40.50.300">
    <property type="entry name" value="P-loop containing nucleotide triphosphate hydrolases"/>
    <property type="match status" value="1"/>
</dbReference>
<reference evidence="5 6" key="1">
    <citation type="submission" date="2017-02" db="EMBL/GenBank/DDBJ databases">
        <title>Acinetobacter sp. ANC 4945, whole genome shotgun sequencing project.</title>
        <authorList>
            <person name="Radolfova-Krizova L."/>
            <person name="Al Atrouni A."/>
            <person name="Nemec A."/>
        </authorList>
    </citation>
    <scope>NUCLEOTIDE SEQUENCE [LARGE SCALE GENOMIC DNA]</scope>
    <source>
        <strain evidence="5 6">ANC 4945</strain>
    </source>
</reference>
<sequence>MQARINTLISEISKNMYEREQIIALSLLAGVAGMNTFLYGLPGTAKSLISRRIASAFEVHDYFEYLMNRFSTPEEIFGPVSIKALKEDQYIRKTEHYLPRADFAFLDEIWKASPAILNTLLTLVNERSFKNGDIVQKVPLNVLVSASNEIPEPNQGLDALYDRFILRLEVPPIAVAENFHALLQTKPSQVSVEVDTTLKIKKAELQDWREQIYQVDLPASILNLFDQLKTRLNHNFEDHVVYVSDRRWQRVAYLVKTCAFLNDRPSVILSDLLILKHCLWNQPEDIAFVSQQIDEVLAENGLNYGLQFEQHVAEKDALEQRVLNHFYYTDDVYESYLIHGTDYLRAVTNLDRHYKDKVLYLELDKMDTKKDFFALDDTGEEVRGIVCNFNGSRVCTLKGGYYGLEEVVTPYIKHTKGSPRSALSAQSQYELLHEIQQLKALFQTELDLLTERFNGQKHQFKSVFVTEQDIQHLIQSIEQQLARYQLQLQDCERLEQLCRN</sequence>
<keyword evidence="2" id="KW-0472">Membrane</keyword>
<evidence type="ECO:0008006" key="7">
    <source>
        <dbReference type="Google" id="ProtNLM"/>
    </source>
</evidence>
<dbReference type="EMBL" id="MVKX01000004">
    <property type="protein sequence ID" value="OOV83445.1"/>
    <property type="molecule type" value="Genomic_DNA"/>
</dbReference>
<keyword evidence="2" id="KW-0812">Transmembrane</keyword>
<dbReference type="Proteomes" id="UP000191160">
    <property type="component" value="Unassembled WGS sequence"/>
</dbReference>
<evidence type="ECO:0000313" key="6">
    <source>
        <dbReference type="Proteomes" id="UP000191160"/>
    </source>
</evidence>
<organism evidence="5 6">
    <name type="scientific">Acinetobacter amyesii</name>
    <dbReference type="NCBI Taxonomy" id="2942470"/>
    <lineage>
        <taxon>Bacteria</taxon>
        <taxon>Pseudomonadati</taxon>
        <taxon>Pseudomonadota</taxon>
        <taxon>Gammaproteobacteria</taxon>
        <taxon>Moraxellales</taxon>
        <taxon>Moraxellaceae</taxon>
        <taxon>Acinetobacter</taxon>
    </lineage>
</organism>
<comment type="caution">
    <text evidence="5">The sequence shown here is derived from an EMBL/GenBank/DDBJ whole genome shotgun (WGS) entry which is preliminary data.</text>
</comment>
<proteinExistence type="predicted"/>
<gene>
    <name evidence="5" type="ORF">B1202_07310</name>
</gene>
<dbReference type="SUPFAM" id="SSF52540">
    <property type="entry name" value="P-loop containing nucleoside triphosphate hydrolases"/>
    <property type="match status" value="1"/>
</dbReference>
<feature type="transmembrane region" description="Helical" evidence="2">
    <location>
        <begin position="21"/>
        <end position="41"/>
    </location>
</feature>
<dbReference type="AlphaFoldDB" id="A0A1T1H100"/>
<dbReference type="RefSeq" id="WP_078189915.1">
    <property type="nucleotide sequence ID" value="NZ_JAMCOZ010000007.1"/>
</dbReference>
<dbReference type="CDD" id="cd00009">
    <property type="entry name" value="AAA"/>
    <property type="match status" value="1"/>
</dbReference>
<feature type="domain" description="ATPase RavA-like AAA lid" evidence="3">
    <location>
        <begin position="221"/>
        <end position="292"/>
    </location>
</feature>
<dbReference type="InterPro" id="IPR050513">
    <property type="entry name" value="RavA_ATPases"/>
</dbReference>
<dbReference type="InterPro" id="IPR041538">
    <property type="entry name" value="RavA-like_AAA_lid"/>
</dbReference>
<keyword evidence="1" id="KW-0175">Coiled coil</keyword>
<evidence type="ECO:0000259" key="4">
    <source>
        <dbReference type="Pfam" id="PF20030"/>
    </source>
</evidence>
<keyword evidence="6" id="KW-1185">Reference proteome</keyword>
<accession>A0A1T1H100</accession>
<evidence type="ECO:0000313" key="5">
    <source>
        <dbReference type="EMBL" id="OOV83445.1"/>
    </source>
</evidence>
<evidence type="ECO:0000256" key="1">
    <source>
        <dbReference type="SAM" id="Coils"/>
    </source>
</evidence>
<feature type="domain" description="MoxR" evidence="4">
    <location>
        <begin position="4"/>
        <end position="206"/>
    </location>
</feature>
<dbReference type="InterPro" id="IPR045427">
    <property type="entry name" value="MoxR"/>
</dbReference>
<keyword evidence="2" id="KW-1133">Transmembrane helix</keyword>
<dbReference type="Pfam" id="PF17868">
    <property type="entry name" value="AAA_lid_8"/>
    <property type="match status" value="1"/>
</dbReference>
<dbReference type="Pfam" id="PF20030">
    <property type="entry name" value="bpMoxR"/>
    <property type="match status" value="1"/>
</dbReference>
<dbReference type="InterPro" id="IPR027417">
    <property type="entry name" value="P-loop_NTPase"/>
</dbReference>
<dbReference type="PANTHER" id="PTHR32204:SF0">
    <property type="entry name" value="ATPASE RAVA"/>
    <property type="match status" value="1"/>
</dbReference>
<evidence type="ECO:0000256" key="2">
    <source>
        <dbReference type="SAM" id="Phobius"/>
    </source>
</evidence>
<protein>
    <recommendedName>
        <fullName evidence="7">ATPase</fullName>
    </recommendedName>
</protein>
<feature type="coiled-coil region" evidence="1">
    <location>
        <begin position="467"/>
        <end position="497"/>
    </location>
</feature>
<dbReference type="PANTHER" id="PTHR32204">
    <property type="entry name" value="ATPASE RAVA"/>
    <property type="match status" value="1"/>
</dbReference>